<name>A0ABQ3WBN2_9ACTN</name>
<comment type="similarity">
    <text evidence="1">Belongs to the short-chain dehydrogenases/reductases (SDR) family.</text>
</comment>
<evidence type="ECO:0000256" key="1">
    <source>
        <dbReference type="ARBA" id="ARBA00006484"/>
    </source>
</evidence>
<dbReference type="PANTHER" id="PTHR43669:SF3">
    <property type="entry name" value="ALCOHOL DEHYDROGENASE, PUTATIVE (AFU_ORTHOLOGUE AFUA_3G03445)-RELATED"/>
    <property type="match status" value="1"/>
</dbReference>
<dbReference type="InterPro" id="IPR036291">
    <property type="entry name" value="NAD(P)-bd_dom_sf"/>
</dbReference>
<dbReference type="EMBL" id="BOMF01000030">
    <property type="protein sequence ID" value="GID44444.1"/>
    <property type="molecule type" value="Genomic_DNA"/>
</dbReference>
<protein>
    <submittedName>
        <fullName evidence="5">Short-chain dehydrogenase</fullName>
    </submittedName>
</protein>
<feature type="region of interest" description="Disordered" evidence="3">
    <location>
        <begin position="236"/>
        <end position="260"/>
    </location>
</feature>
<feature type="domain" description="Ketoreductase" evidence="4">
    <location>
        <begin position="2"/>
        <end position="182"/>
    </location>
</feature>
<organism evidence="5">
    <name type="scientific">Actinoplanes campanulatus</name>
    <dbReference type="NCBI Taxonomy" id="113559"/>
    <lineage>
        <taxon>Bacteria</taxon>
        <taxon>Bacillati</taxon>
        <taxon>Actinomycetota</taxon>
        <taxon>Actinomycetes</taxon>
        <taxon>Micromonosporales</taxon>
        <taxon>Micromonosporaceae</taxon>
        <taxon>Actinoplanes</taxon>
    </lineage>
</organism>
<reference evidence="5" key="1">
    <citation type="submission" date="2021-01" db="EMBL/GenBank/DDBJ databases">
        <title>Whole genome shotgun sequence of Actinoplanes capillaceus NBRC 16408.</title>
        <authorList>
            <person name="Komaki H."/>
            <person name="Tamura T."/>
        </authorList>
    </citation>
    <scope>NUCLEOTIDE SEQUENCE [LARGE SCALE GENOMIC DNA]</scope>
    <source>
        <strain evidence="5">NBRC 16408</strain>
    </source>
</reference>
<dbReference type="RefSeq" id="WP_204295083.1">
    <property type="nucleotide sequence ID" value="NZ_BAAAGQ010000009.1"/>
</dbReference>
<evidence type="ECO:0000256" key="2">
    <source>
        <dbReference type="ARBA" id="ARBA00023002"/>
    </source>
</evidence>
<dbReference type="SMART" id="SM00822">
    <property type="entry name" value="PKS_KR"/>
    <property type="match status" value="1"/>
</dbReference>
<sequence length="260" mass="27181">MSVFMITGATGKLAPPIIDLLATRGDRILLTSRNKAKLDGLAERYGRAGEVETAEADALDPVSINRAADTAVARFGRLDGLIHLVGGFAAGPLFRTEPDAYEELWRSNFLSAVIATHAVLPHLGEGGRLVYFATPLATEPLPAFSAYGAAKAALLTWMRSIAHEVKRKDVHANAVVMTIADTEDVRAARPHLDFDHTISPELVAPVVGFLTSEAADGLYGSCVPVLNKFEFSSALAGPPPGRGGPPGTGGPGGPPPGIVT</sequence>
<dbReference type="InterPro" id="IPR057326">
    <property type="entry name" value="KR_dom"/>
</dbReference>
<dbReference type="SUPFAM" id="SSF51735">
    <property type="entry name" value="NAD(P)-binding Rossmann-fold domains"/>
    <property type="match status" value="1"/>
</dbReference>
<dbReference type="Gene3D" id="3.40.50.720">
    <property type="entry name" value="NAD(P)-binding Rossmann-like Domain"/>
    <property type="match status" value="1"/>
</dbReference>
<comment type="caution">
    <text evidence="5">The sequence shown here is derived from an EMBL/GenBank/DDBJ whole genome shotgun (WGS) entry which is preliminary data.</text>
</comment>
<keyword evidence="2" id="KW-0560">Oxidoreductase</keyword>
<evidence type="ECO:0000313" key="5">
    <source>
        <dbReference type="EMBL" id="GID44444.1"/>
    </source>
</evidence>
<dbReference type="PRINTS" id="PR00081">
    <property type="entry name" value="GDHRDH"/>
</dbReference>
<evidence type="ECO:0000256" key="3">
    <source>
        <dbReference type="SAM" id="MobiDB-lite"/>
    </source>
</evidence>
<accession>A0ABQ3WBN2</accession>
<dbReference type="PANTHER" id="PTHR43669">
    <property type="entry name" value="5-KETO-D-GLUCONATE 5-REDUCTASE"/>
    <property type="match status" value="1"/>
</dbReference>
<dbReference type="InterPro" id="IPR002347">
    <property type="entry name" value="SDR_fam"/>
</dbReference>
<dbReference type="CDD" id="cd05233">
    <property type="entry name" value="SDR_c"/>
    <property type="match status" value="1"/>
</dbReference>
<dbReference type="Pfam" id="PF00106">
    <property type="entry name" value="adh_short"/>
    <property type="match status" value="1"/>
</dbReference>
<proteinExistence type="inferred from homology"/>
<evidence type="ECO:0000259" key="4">
    <source>
        <dbReference type="SMART" id="SM00822"/>
    </source>
</evidence>
<gene>
    <name evidence="5" type="ORF">Aca07nite_17190</name>
</gene>